<comment type="caution">
    <text evidence="1">The sequence shown here is derived from an EMBL/GenBank/DDBJ whole genome shotgun (WGS) entry which is preliminary data.</text>
</comment>
<organism evidence="1">
    <name type="scientific">Psilocybe cubensis</name>
    <name type="common">Psychedelic mushroom</name>
    <name type="synonym">Stropharia cubensis</name>
    <dbReference type="NCBI Taxonomy" id="181762"/>
    <lineage>
        <taxon>Eukaryota</taxon>
        <taxon>Fungi</taxon>
        <taxon>Dikarya</taxon>
        <taxon>Basidiomycota</taxon>
        <taxon>Agaricomycotina</taxon>
        <taxon>Agaricomycetes</taxon>
        <taxon>Agaricomycetidae</taxon>
        <taxon>Agaricales</taxon>
        <taxon>Agaricineae</taxon>
        <taxon>Strophariaceae</taxon>
        <taxon>Psilocybe</taxon>
    </lineage>
</organism>
<name>A0A8H8CGS7_PSICU</name>
<protein>
    <recommendedName>
        <fullName evidence="2">F-box domain-containing protein</fullName>
    </recommendedName>
</protein>
<proteinExistence type="predicted"/>
<dbReference type="AlphaFoldDB" id="A0A8H8CGS7"/>
<evidence type="ECO:0008006" key="2">
    <source>
        <dbReference type="Google" id="ProtNLM"/>
    </source>
</evidence>
<gene>
    <name evidence="1" type="ORF">JR316_010775</name>
</gene>
<reference evidence="1" key="1">
    <citation type="submission" date="2021-02" db="EMBL/GenBank/DDBJ databases">
        <title>Psilocybe cubensis genome.</title>
        <authorList>
            <person name="Mckernan K.J."/>
            <person name="Crawford S."/>
            <person name="Trippe A."/>
            <person name="Kane L.T."/>
            <person name="Mclaughlin S."/>
        </authorList>
    </citation>
    <scope>NUCLEOTIDE SEQUENCE [LARGE SCALE GENOMIC DNA]</scope>
    <source>
        <strain evidence="1">MGC-MH-2018</strain>
    </source>
</reference>
<dbReference type="OrthoDB" id="3541472at2759"/>
<sequence length="574" mass="64879">MKESLLLSYSPELIQSIGEELALPDVKRLRMVCRVLADALAYIVLHKLTFEISRRNMTRGVEMVKTLATVEPEHVACYASRKISIGLLSPAYDRYSPSGRYIDGVWVIDPPREDPPEVTMAEELLKNNLFAAIASLKNVHTVEWKTDERNQPFIHAIIIDALKTLPNLCNIQIDFSKAEVPLEFDLLLGREKISVFTERSTELQQEEIFDKLAKAIAHNPVLTSLNVRGIMHYQRPIFDNTQSLHQLFKYHASTMPPLRLRELRLRSMFVRLDHVTLPHLTHLTTLHLEEIDEPSENASHSLSRRFGRGASAGLSKDREKYESSVESIWDVLRVAGVRLQNITVTSISSSFLDYLSSYSGLIKLNLETSGLQDGESSDAMAARFYDGRLNSHVRSLESLQITASFEGLWCFGAHNVKTISCLTNLRNLGMTIRYMDLAVANNPKEDAIKRLIDMTLECMPNIQSIEVKFASLEMDRNALCGTASMQRARCVYEKMLECVGNYIAPFAYKRTLLPTLTVGSDTVFVTGHECVKPDGINSDKQLGNDTTSRMGGVRLKYVSIPEDDEPSWLRFIYI</sequence>
<dbReference type="SUPFAM" id="SSF52047">
    <property type="entry name" value="RNI-like"/>
    <property type="match status" value="1"/>
</dbReference>
<accession>A0A8H8CGS7</accession>
<dbReference type="EMBL" id="JAFIQS010000012">
    <property type="protein sequence ID" value="KAG5164269.1"/>
    <property type="molecule type" value="Genomic_DNA"/>
</dbReference>
<evidence type="ECO:0000313" key="1">
    <source>
        <dbReference type="EMBL" id="KAG5164269.1"/>
    </source>
</evidence>